<proteinExistence type="inferred from homology"/>
<dbReference type="PRINTS" id="PR00397">
    <property type="entry name" value="SIROHAEM"/>
</dbReference>
<evidence type="ECO:0000256" key="1">
    <source>
        <dbReference type="ARBA" id="ARBA00010429"/>
    </source>
</evidence>
<evidence type="ECO:0000256" key="4">
    <source>
        <dbReference type="ARBA" id="ARBA00022723"/>
    </source>
</evidence>
<comment type="similarity">
    <text evidence="1">Belongs to the nitrite and sulfite reductase 4Fe-4S domain family.</text>
</comment>
<dbReference type="Pfam" id="PF01077">
    <property type="entry name" value="NIR_SIR"/>
    <property type="match status" value="1"/>
</dbReference>
<dbReference type="SUPFAM" id="SSF56014">
    <property type="entry name" value="Nitrite and sulphite reductase 4Fe-4S domain-like"/>
    <property type="match status" value="1"/>
</dbReference>
<dbReference type="InterPro" id="IPR005117">
    <property type="entry name" value="NiRdtase/SiRdtase_haem-b_fer"/>
</dbReference>
<accession>E6QK85</accession>
<name>E6QK85_9ZZZZ</name>
<dbReference type="EMBL" id="CABQ01000117">
    <property type="protein sequence ID" value="CBI07652.1"/>
    <property type="molecule type" value="Genomic_DNA"/>
</dbReference>
<dbReference type="Pfam" id="PF03460">
    <property type="entry name" value="NIR_SIR_ferr"/>
    <property type="match status" value="1"/>
</dbReference>
<dbReference type="InterPro" id="IPR045854">
    <property type="entry name" value="NO2/SO3_Rdtase_4Fe4S_sf"/>
</dbReference>
<keyword evidence="5" id="KW-0560">Oxidoreductase</keyword>
<dbReference type="PANTHER" id="PTHR32439">
    <property type="entry name" value="FERREDOXIN--NITRITE REDUCTASE, CHLOROPLASTIC"/>
    <property type="match status" value="1"/>
</dbReference>
<evidence type="ECO:0000256" key="5">
    <source>
        <dbReference type="ARBA" id="ARBA00023002"/>
    </source>
</evidence>
<comment type="caution">
    <text evidence="10">The sequence shown here is derived from an EMBL/GenBank/DDBJ whole genome shotgun (WGS) entry which is preliminary data.</text>
</comment>
<evidence type="ECO:0000256" key="6">
    <source>
        <dbReference type="ARBA" id="ARBA00023004"/>
    </source>
</evidence>
<sequence>MPDDVFRDHTGVHPQRQAGLYSVGVSVLNGRLSGQTLLALADLVETHAGGELRTTVNQNFLIPGVPEASLTVVLDWLKTLGLHVEANNFWRGTVACTGTEFCKLAITETKGFARWLAEEMDARLPGFDQQLKLHITGCPNNCGQAWIGDIGLEGKKIKHNGKLVDAWYFALGGALGQHAGFARQINYRCRSEEVPDALEHLFRAYLDQREDGQNLRAWFAAHSNEELREILEAVPIPA</sequence>
<dbReference type="SUPFAM" id="SSF55124">
    <property type="entry name" value="Nitrite/Sulfite reductase N-terminal domain-like"/>
    <property type="match status" value="1"/>
</dbReference>
<keyword evidence="2" id="KW-0004">4Fe-4S</keyword>
<keyword evidence="6" id="KW-0408">Iron</keyword>
<protein>
    <submittedName>
        <fullName evidence="10">Nitrite/sulfite reductase, hemoprotein beta-component, ferrodoxin-like</fullName>
    </submittedName>
</protein>
<dbReference type="Gene3D" id="3.30.413.10">
    <property type="entry name" value="Sulfite Reductase Hemoprotein, domain 1"/>
    <property type="match status" value="1"/>
</dbReference>
<gene>
    <name evidence="10" type="ORF">CARN6_1017</name>
</gene>
<dbReference type="PROSITE" id="PS00365">
    <property type="entry name" value="NIR_SIR"/>
    <property type="match status" value="1"/>
</dbReference>
<keyword evidence="7" id="KW-0411">Iron-sulfur</keyword>
<evidence type="ECO:0000256" key="7">
    <source>
        <dbReference type="ARBA" id="ARBA00023014"/>
    </source>
</evidence>
<keyword evidence="4" id="KW-0479">Metal-binding</keyword>
<dbReference type="Gene3D" id="3.90.480.10">
    <property type="entry name" value="Sulfite Reductase Hemoprotein,Domain 2"/>
    <property type="match status" value="1"/>
</dbReference>
<evidence type="ECO:0000259" key="9">
    <source>
        <dbReference type="Pfam" id="PF03460"/>
    </source>
</evidence>
<organism evidence="10">
    <name type="scientific">mine drainage metagenome</name>
    <dbReference type="NCBI Taxonomy" id="410659"/>
    <lineage>
        <taxon>unclassified sequences</taxon>
        <taxon>metagenomes</taxon>
        <taxon>ecological metagenomes</taxon>
    </lineage>
</organism>
<reference evidence="10" key="1">
    <citation type="submission" date="2009-10" db="EMBL/GenBank/DDBJ databases">
        <title>Diversity of trophic interactions inside an arsenic-rich microbial ecosystem.</title>
        <authorList>
            <person name="Bertin P.N."/>
            <person name="Heinrich-Salmeron A."/>
            <person name="Pelletier E."/>
            <person name="Goulhen-Chollet F."/>
            <person name="Arsene-Ploetze F."/>
            <person name="Gallien S."/>
            <person name="Calteau A."/>
            <person name="Vallenet D."/>
            <person name="Casiot C."/>
            <person name="Chane-Woon-Ming B."/>
            <person name="Giloteaux L."/>
            <person name="Barakat M."/>
            <person name="Bonnefoy V."/>
            <person name="Bruneel O."/>
            <person name="Chandler M."/>
            <person name="Cleiss J."/>
            <person name="Duran R."/>
            <person name="Elbaz-Poulichet F."/>
            <person name="Fonknechten N."/>
            <person name="Lauga B."/>
            <person name="Mornico D."/>
            <person name="Ortet P."/>
            <person name="Schaeffer C."/>
            <person name="Siguier P."/>
            <person name="Alexander Thil Smith A."/>
            <person name="Van Dorsselaer A."/>
            <person name="Weissenbach J."/>
            <person name="Medigue C."/>
            <person name="Le Paslier D."/>
        </authorList>
    </citation>
    <scope>NUCLEOTIDE SEQUENCE</scope>
</reference>
<feature type="domain" description="Nitrite/Sulfite reductase ferredoxin-like" evidence="9">
    <location>
        <begin position="13"/>
        <end position="75"/>
    </location>
</feature>
<dbReference type="InterPro" id="IPR006067">
    <property type="entry name" value="NO2/SO3_Rdtase_4Fe4S_dom"/>
</dbReference>
<dbReference type="InterPro" id="IPR036136">
    <property type="entry name" value="Nit/Sulf_reduc_fer-like_dom_sf"/>
</dbReference>
<dbReference type="PANTHER" id="PTHR32439:SF0">
    <property type="entry name" value="FERREDOXIN--NITRITE REDUCTASE, CHLOROPLASTIC"/>
    <property type="match status" value="1"/>
</dbReference>
<dbReference type="GO" id="GO:0016491">
    <property type="term" value="F:oxidoreductase activity"/>
    <property type="evidence" value="ECO:0007669"/>
    <property type="project" value="UniProtKB-KW"/>
</dbReference>
<evidence type="ECO:0000259" key="8">
    <source>
        <dbReference type="Pfam" id="PF01077"/>
    </source>
</evidence>
<evidence type="ECO:0000256" key="3">
    <source>
        <dbReference type="ARBA" id="ARBA00022617"/>
    </source>
</evidence>
<dbReference type="GO" id="GO:0046872">
    <property type="term" value="F:metal ion binding"/>
    <property type="evidence" value="ECO:0007669"/>
    <property type="project" value="UniProtKB-KW"/>
</dbReference>
<feature type="domain" description="Nitrite/sulphite reductase 4Fe-4S" evidence="8">
    <location>
        <begin position="90"/>
        <end position="232"/>
    </location>
</feature>
<dbReference type="GO" id="GO:0051539">
    <property type="term" value="F:4 iron, 4 sulfur cluster binding"/>
    <property type="evidence" value="ECO:0007669"/>
    <property type="project" value="UniProtKB-KW"/>
</dbReference>
<evidence type="ECO:0000256" key="2">
    <source>
        <dbReference type="ARBA" id="ARBA00022485"/>
    </source>
</evidence>
<keyword evidence="3" id="KW-0349">Heme</keyword>
<dbReference type="AlphaFoldDB" id="E6QK85"/>
<dbReference type="InterPro" id="IPR006066">
    <property type="entry name" value="NO2/SO3_Rdtase_FeS/sirohaem_BS"/>
</dbReference>
<dbReference type="InterPro" id="IPR051329">
    <property type="entry name" value="NIR_SIR_4Fe-4S"/>
</dbReference>
<dbReference type="GO" id="GO:0020037">
    <property type="term" value="F:heme binding"/>
    <property type="evidence" value="ECO:0007669"/>
    <property type="project" value="InterPro"/>
</dbReference>
<evidence type="ECO:0000313" key="10">
    <source>
        <dbReference type="EMBL" id="CBI07652.1"/>
    </source>
</evidence>